<feature type="domain" description="DDE Tnp4" evidence="3">
    <location>
        <begin position="13"/>
        <end position="76"/>
    </location>
</feature>
<reference evidence="5" key="1">
    <citation type="submission" date="2017-03" db="EMBL/GenBank/DDBJ databases">
        <title>Phytopthora megakarya and P. palmivora, two closely related causual agents of cacao black pod achieved similar genome size and gene model numbers by different mechanisms.</title>
        <authorList>
            <person name="Ali S."/>
            <person name="Shao J."/>
            <person name="Larry D.J."/>
            <person name="Kronmiller B."/>
            <person name="Shen D."/>
            <person name="Strem M.D."/>
            <person name="Melnick R.L."/>
            <person name="Guiltinan M.J."/>
            <person name="Tyler B.M."/>
            <person name="Meinhardt L.W."/>
            <person name="Bailey B.A."/>
        </authorList>
    </citation>
    <scope>NUCLEOTIDE SEQUENCE [LARGE SCALE GENOMIC DNA]</scope>
    <source>
        <strain evidence="5">zdho120</strain>
    </source>
</reference>
<name>A0A225VQL3_9STRA</name>
<evidence type="ECO:0000256" key="2">
    <source>
        <dbReference type="ARBA" id="ARBA00022723"/>
    </source>
</evidence>
<evidence type="ECO:0000313" key="5">
    <source>
        <dbReference type="Proteomes" id="UP000198211"/>
    </source>
</evidence>
<dbReference type="OrthoDB" id="126818at2759"/>
<evidence type="ECO:0000313" key="4">
    <source>
        <dbReference type="EMBL" id="OWZ07404.1"/>
    </source>
</evidence>
<accession>A0A225VQL3</accession>
<keyword evidence="2" id="KW-0479">Metal-binding</keyword>
<comment type="cofactor">
    <cofactor evidence="1">
        <name>a divalent metal cation</name>
        <dbReference type="ChEBI" id="CHEBI:60240"/>
    </cofactor>
</comment>
<protein>
    <recommendedName>
        <fullName evidence="3">DDE Tnp4 domain-containing protein</fullName>
    </recommendedName>
</protein>
<evidence type="ECO:0000259" key="3">
    <source>
        <dbReference type="Pfam" id="PF13359"/>
    </source>
</evidence>
<dbReference type="GO" id="GO:0046872">
    <property type="term" value="F:metal ion binding"/>
    <property type="evidence" value="ECO:0007669"/>
    <property type="project" value="UniProtKB-KW"/>
</dbReference>
<sequence>MNIPTILRTSDHIKHNAYFLGDSAIQISAIMVPAFKNPPKSQMNPRQKYFKSKLAKARIKGEHCIGLLKMRFPYLR</sequence>
<comment type="caution">
    <text evidence="4">The sequence shown here is derived from an EMBL/GenBank/DDBJ whole genome shotgun (WGS) entry which is preliminary data.</text>
</comment>
<dbReference type="Pfam" id="PF13359">
    <property type="entry name" value="DDE_Tnp_4"/>
    <property type="match status" value="1"/>
</dbReference>
<proteinExistence type="predicted"/>
<keyword evidence="5" id="KW-1185">Reference proteome</keyword>
<dbReference type="AlphaFoldDB" id="A0A225VQL3"/>
<dbReference type="EMBL" id="NBNE01003555">
    <property type="protein sequence ID" value="OWZ07404.1"/>
    <property type="molecule type" value="Genomic_DNA"/>
</dbReference>
<organism evidence="4 5">
    <name type="scientific">Phytophthora megakarya</name>
    <dbReference type="NCBI Taxonomy" id="4795"/>
    <lineage>
        <taxon>Eukaryota</taxon>
        <taxon>Sar</taxon>
        <taxon>Stramenopiles</taxon>
        <taxon>Oomycota</taxon>
        <taxon>Peronosporomycetes</taxon>
        <taxon>Peronosporales</taxon>
        <taxon>Peronosporaceae</taxon>
        <taxon>Phytophthora</taxon>
    </lineage>
</organism>
<evidence type="ECO:0000256" key="1">
    <source>
        <dbReference type="ARBA" id="ARBA00001968"/>
    </source>
</evidence>
<dbReference type="InterPro" id="IPR027806">
    <property type="entry name" value="HARBI1_dom"/>
</dbReference>
<gene>
    <name evidence="4" type="ORF">PHMEG_00020213</name>
</gene>
<dbReference type="Proteomes" id="UP000198211">
    <property type="component" value="Unassembled WGS sequence"/>
</dbReference>